<dbReference type="EMBL" id="JADWYK010000002">
    <property type="protein sequence ID" value="MBG8552868.1"/>
    <property type="molecule type" value="Genomic_DNA"/>
</dbReference>
<comment type="caution">
    <text evidence="3">The sequence shown here is derived from an EMBL/GenBank/DDBJ whole genome shotgun (WGS) entry which is preliminary data.</text>
</comment>
<evidence type="ECO:0000256" key="1">
    <source>
        <dbReference type="SAM" id="Coils"/>
    </source>
</evidence>
<dbReference type="Proteomes" id="UP000601099">
    <property type="component" value="Unassembled WGS sequence"/>
</dbReference>
<gene>
    <name evidence="3" type="ORF">I5L79_04875</name>
</gene>
<evidence type="ECO:0008006" key="5">
    <source>
        <dbReference type="Google" id="ProtNLM"/>
    </source>
</evidence>
<dbReference type="Gene3D" id="3.40.50.300">
    <property type="entry name" value="P-loop containing nucleotide triphosphate hydrolases"/>
    <property type="match status" value="1"/>
</dbReference>
<feature type="chain" id="PRO_5046265888" description="DNA repair ATPase" evidence="2">
    <location>
        <begin position="22"/>
        <end position="240"/>
    </location>
</feature>
<feature type="coiled-coil region" evidence="1">
    <location>
        <begin position="210"/>
        <end position="237"/>
    </location>
</feature>
<feature type="coiled-coil region" evidence="1">
    <location>
        <begin position="150"/>
        <end position="184"/>
    </location>
</feature>
<sequence>MKYLGLLTLLLTLLANLPAAAQLYEVRPGSVQFEKRERDAVKVQIDGTAQWTREFWQSWLKDTYNIKLKGGGVLGVGKKDVMEAKQTQVSSVSGKLLDLYSAVTAPTDSTAELSVWAALGPDAFLHPDKTVSEYAALRGMVQSFATAARLKAYKEQIEEAEKRLKDGEKEKDDLNKDIKNMQSNTTANLARIEALKKQNIENTLKARQDSVKLIENARLLEIRKAQLQRRKDRLSALDRK</sequence>
<protein>
    <recommendedName>
        <fullName evidence="5">DNA repair ATPase</fullName>
    </recommendedName>
</protein>
<keyword evidence="1" id="KW-0175">Coiled coil</keyword>
<keyword evidence="2" id="KW-0732">Signal</keyword>
<dbReference type="InterPro" id="IPR027417">
    <property type="entry name" value="P-loop_NTPase"/>
</dbReference>
<dbReference type="RefSeq" id="WP_196953905.1">
    <property type="nucleotide sequence ID" value="NZ_JADWYK010000002.1"/>
</dbReference>
<evidence type="ECO:0000256" key="2">
    <source>
        <dbReference type="SAM" id="SignalP"/>
    </source>
</evidence>
<accession>A0ABS0KZU1</accession>
<proteinExistence type="predicted"/>
<organism evidence="3 4">
    <name type="scientific">Hymenobacter guriensis</name>
    <dbReference type="NCBI Taxonomy" id="2793065"/>
    <lineage>
        <taxon>Bacteria</taxon>
        <taxon>Pseudomonadati</taxon>
        <taxon>Bacteroidota</taxon>
        <taxon>Cytophagia</taxon>
        <taxon>Cytophagales</taxon>
        <taxon>Hymenobacteraceae</taxon>
        <taxon>Hymenobacter</taxon>
    </lineage>
</organism>
<name>A0ABS0KZU1_9BACT</name>
<evidence type="ECO:0000313" key="3">
    <source>
        <dbReference type="EMBL" id="MBG8552868.1"/>
    </source>
</evidence>
<keyword evidence="4" id="KW-1185">Reference proteome</keyword>
<reference evidence="3 4" key="1">
    <citation type="submission" date="2020-11" db="EMBL/GenBank/DDBJ databases">
        <title>Hymenobacter sp.</title>
        <authorList>
            <person name="Kim M.K."/>
        </authorList>
    </citation>
    <scope>NUCLEOTIDE SEQUENCE [LARGE SCALE GENOMIC DNA]</scope>
    <source>
        <strain evidence="3 4">BT594</strain>
    </source>
</reference>
<evidence type="ECO:0000313" key="4">
    <source>
        <dbReference type="Proteomes" id="UP000601099"/>
    </source>
</evidence>
<feature type="signal peptide" evidence="2">
    <location>
        <begin position="1"/>
        <end position="21"/>
    </location>
</feature>